<dbReference type="Proteomes" id="UP000001072">
    <property type="component" value="Unassembled WGS sequence"/>
</dbReference>
<sequence length="51" mass="5877">MWLSDYVRESGQQHYDHYTQMKSRQSITISCRRAPAELVSLGFLGLTGTTR</sequence>
<dbReference type="InParanoid" id="F4RSS4"/>
<accession>F4RSS4</accession>
<keyword evidence="2" id="KW-1185">Reference proteome</keyword>
<dbReference type="RefSeq" id="XP_007412348.1">
    <property type="nucleotide sequence ID" value="XM_007412286.1"/>
</dbReference>
<proteinExistence type="predicted"/>
<dbReference type="EMBL" id="GL883118">
    <property type="protein sequence ID" value="EGG04557.1"/>
    <property type="molecule type" value="Genomic_DNA"/>
</dbReference>
<name>F4RSS4_MELLP</name>
<gene>
    <name evidence="1" type="ORF">MELLADRAFT_88726</name>
</gene>
<dbReference type="KEGG" id="mlr:MELLADRAFT_88726"/>
<organism evidence="2">
    <name type="scientific">Melampsora larici-populina (strain 98AG31 / pathotype 3-4-7)</name>
    <name type="common">Poplar leaf rust fungus</name>
    <dbReference type="NCBI Taxonomy" id="747676"/>
    <lineage>
        <taxon>Eukaryota</taxon>
        <taxon>Fungi</taxon>
        <taxon>Dikarya</taxon>
        <taxon>Basidiomycota</taxon>
        <taxon>Pucciniomycotina</taxon>
        <taxon>Pucciniomycetes</taxon>
        <taxon>Pucciniales</taxon>
        <taxon>Melampsoraceae</taxon>
        <taxon>Melampsora</taxon>
    </lineage>
</organism>
<dbReference type="AlphaFoldDB" id="F4RSS4"/>
<protein>
    <submittedName>
        <fullName evidence="1">Uncharacterized protein</fullName>
    </submittedName>
</protein>
<dbReference type="VEuPathDB" id="FungiDB:MELLADRAFT_88726"/>
<evidence type="ECO:0000313" key="2">
    <source>
        <dbReference type="Proteomes" id="UP000001072"/>
    </source>
</evidence>
<dbReference type="GeneID" id="18934977"/>
<reference evidence="2" key="1">
    <citation type="journal article" date="2011" name="Proc. Natl. Acad. Sci. U.S.A.">
        <title>Obligate biotrophy features unraveled by the genomic analysis of rust fungi.</title>
        <authorList>
            <person name="Duplessis S."/>
            <person name="Cuomo C.A."/>
            <person name="Lin Y.-C."/>
            <person name="Aerts A."/>
            <person name="Tisserant E."/>
            <person name="Veneault-Fourrey C."/>
            <person name="Joly D.L."/>
            <person name="Hacquard S."/>
            <person name="Amselem J."/>
            <person name="Cantarel B.L."/>
            <person name="Chiu R."/>
            <person name="Coutinho P.M."/>
            <person name="Feau N."/>
            <person name="Field M."/>
            <person name="Frey P."/>
            <person name="Gelhaye E."/>
            <person name="Goldberg J."/>
            <person name="Grabherr M.G."/>
            <person name="Kodira C.D."/>
            <person name="Kohler A."/>
            <person name="Kuees U."/>
            <person name="Lindquist E.A."/>
            <person name="Lucas S.M."/>
            <person name="Mago R."/>
            <person name="Mauceli E."/>
            <person name="Morin E."/>
            <person name="Murat C."/>
            <person name="Pangilinan J.L."/>
            <person name="Park R."/>
            <person name="Pearson M."/>
            <person name="Quesneville H."/>
            <person name="Rouhier N."/>
            <person name="Sakthikumar S."/>
            <person name="Salamov A.A."/>
            <person name="Schmutz J."/>
            <person name="Selles B."/>
            <person name="Shapiro H."/>
            <person name="Tanguay P."/>
            <person name="Tuskan G.A."/>
            <person name="Henrissat B."/>
            <person name="Van de Peer Y."/>
            <person name="Rouze P."/>
            <person name="Ellis J.G."/>
            <person name="Dodds P.N."/>
            <person name="Schein J.E."/>
            <person name="Zhong S."/>
            <person name="Hamelin R.C."/>
            <person name="Grigoriev I.V."/>
            <person name="Szabo L.J."/>
            <person name="Martin F."/>
        </authorList>
    </citation>
    <scope>NUCLEOTIDE SEQUENCE [LARGE SCALE GENOMIC DNA]</scope>
    <source>
        <strain evidence="2">98AG31 / pathotype 3-4-7</strain>
    </source>
</reference>
<dbReference type="HOGENOM" id="CLU_3106899_0_0_1"/>
<evidence type="ECO:0000313" key="1">
    <source>
        <dbReference type="EMBL" id="EGG04557.1"/>
    </source>
</evidence>